<dbReference type="Gene3D" id="1.20.1720.10">
    <property type="entry name" value="Multidrug resistance protein D"/>
    <property type="match status" value="1"/>
</dbReference>
<evidence type="ECO:0000313" key="10">
    <source>
        <dbReference type="EMBL" id="MEE4544974.1"/>
    </source>
</evidence>
<feature type="transmembrane region" description="Helical" evidence="8">
    <location>
        <begin position="302"/>
        <end position="323"/>
    </location>
</feature>
<dbReference type="InterPro" id="IPR011701">
    <property type="entry name" value="MFS"/>
</dbReference>
<evidence type="ECO:0000256" key="7">
    <source>
        <dbReference type="ARBA" id="ARBA00023251"/>
    </source>
</evidence>
<dbReference type="RefSeq" id="WP_330798211.1">
    <property type="nucleotide sequence ID" value="NZ_JAZEWV010000023.1"/>
</dbReference>
<gene>
    <name evidence="10" type="ORF">V2S66_23780</name>
</gene>
<dbReference type="EMBL" id="JAZEWV010000023">
    <property type="protein sequence ID" value="MEE4544974.1"/>
    <property type="molecule type" value="Genomic_DNA"/>
</dbReference>
<feature type="transmembrane region" description="Helical" evidence="8">
    <location>
        <begin position="46"/>
        <end position="65"/>
    </location>
</feature>
<keyword evidence="4 8" id="KW-0812">Transmembrane</keyword>
<feature type="transmembrane region" description="Helical" evidence="8">
    <location>
        <begin position="497"/>
        <end position="515"/>
    </location>
</feature>
<comment type="subcellular location">
    <subcellularLocation>
        <location evidence="1">Cell membrane</location>
        <topology evidence="1">Multi-pass membrane protein</topology>
    </subcellularLocation>
</comment>
<feature type="transmembrane region" description="Helical" evidence="8">
    <location>
        <begin position="330"/>
        <end position="350"/>
    </location>
</feature>
<feature type="transmembrane region" description="Helical" evidence="8">
    <location>
        <begin position="12"/>
        <end position="34"/>
    </location>
</feature>
<keyword evidence="2" id="KW-0813">Transport</keyword>
<keyword evidence="3" id="KW-1003">Cell membrane</keyword>
<sequence>MNKLRGNPWVTLAVLSLGFFMTLLDLTIVNIAIPDMVDHLDASLDQILWITNAYTLALAVLMITSGRLGDLIGKKNLFLYGVALFTLASLACGLSQDPAELITFRAVQGVGAAMLLPQTLSLVVDVFPPGRRGAALGVWGVVAGVSGAAGPTVGGLLVTRLDWRWIFFVNVPLGVLTVVGAALWLPRPARSVRHRFDATGVALSSVALLLLAFGLIEGEKYAWNGWIWTVIGASAVAAAVFLVQQRSRQGDEPLVPFSLFRDRNFTLMNVVGIAISFGIVGLFLPITVYLQSVLGYSAQKAGLVLLPLSVGTFVTAGPAGVLAERLGGRWILMAGLSCFGGGLAWVMAVADVGRSWTGVAAPLFLMGMGAGCTFAPMAAEVMRNVPPRLTGAASGVNNALRQVGSVLAGAVVGAVLQGQLASSLEEQAARRAGSVPPDFRASFLRGFDSAGRHLDVAGNTPGTRLPASVPAPEAHRVQDAAAAVFGHGFVDAMRPTLLVSVAVMAAGALCCLFVKKFDGASANPHGLPMTEEEIAAAQAAAEADAAPARR</sequence>
<dbReference type="NCBIfam" id="TIGR00711">
    <property type="entry name" value="efflux_EmrB"/>
    <property type="match status" value="1"/>
</dbReference>
<dbReference type="Gene3D" id="1.20.1250.20">
    <property type="entry name" value="MFS general substrate transporter like domains"/>
    <property type="match status" value="1"/>
</dbReference>
<evidence type="ECO:0000256" key="4">
    <source>
        <dbReference type="ARBA" id="ARBA00022692"/>
    </source>
</evidence>
<organism evidence="10 11">
    <name type="scientific">Actinacidiphila polyblastidii</name>
    <dbReference type="NCBI Taxonomy" id="3110430"/>
    <lineage>
        <taxon>Bacteria</taxon>
        <taxon>Bacillati</taxon>
        <taxon>Actinomycetota</taxon>
        <taxon>Actinomycetes</taxon>
        <taxon>Kitasatosporales</taxon>
        <taxon>Streptomycetaceae</taxon>
        <taxon>Actinacidiphila</taxon>
    </lineage>
</organism>
<keyword evidence="11" id="KW-1185">Reference proteome</keyword>
<dbReference type="SUPFAM" id="SSF103473">
    <property type="entry name" value="MFS general substrate transporter"/>
    <property type="match status" value="1"/>
</dbReference>
<name>A0ABU7PGN2_9ACTN</name>
<evidence type="ECO:0000256" key="6">
    <source>
        <dbReference type="ARBA" id="ARBA00023136"/>
    </source>
</evidence>
<evidence type="ECO:0000256" key="5">
    <source>
        <dbReference type="ARBA" id="ARBA00022989"/>
    </source>
</evidence>
<proteinExistence type="predicted"/>
<dbReference type="InterPro" id="IPR004638">
    <property type="entry name" value="EmrB-like"/>
</dbReference>
<keyword evidence="6 8" id="KW-0472">Membrane</keyword>
<feature type="transmembrane region" description="Helical" evidence="8">
    <location>
        <begin position="102"/>
        <end position="124"/>
    </location>
</feature>
<feature type="domain" description="Major facilitator superfamily (MFS) profile" evidence="9">
    <location>
        <begin position="11"/>
        <end position="519"/>
    </location>
</feature>
<dbReference type="InterPro" id="IPR036259">
    <property type="entry name" value="MFS_trans_sf"/>
</dbReference>
<feature type="transmembrane region" description="Helical" evidence="8">
    <location>
        <begin position="77"/>
        <end position="96"/>
    </location>
</feature>
<comment type="caution">
    <text evidence="10">The sequence shown here is derived from an EMBL/GenBank/DDBJ whole genome shotgun (WGS) entry which is preliminary data.</text>
</comment>
<evidence type="ECO:0000259" key="9">
    <source>
        <dbReference type="PROSITE" id="PS50850"/>
    </source>
</evidence>
<feature type="transmembrane region" description="Helical" evidence="8">
    <location>
        <begin position="165"/>
        <end position="186"/>
    </location>
</feature>
<keyword evidence="5 8" id="KW-1133">Transmembrane helix</keyword>
<reference evidence="10 11" key="1">
    <citation type="submission" date="2023-12" db="EMBL/GenBank/DDBJ databases">
        <title>Streptomyces sp. V4-01.</title>
        <authorList>
            <person name="Somphong A."/>
            <person name="Phongsopitanun W."/>
        </authorList>
    </citation>
    <scope>NUCLEOTIDE SEQUENCE [LARGE SCALE GENOMIC DNA]</scope>
    <source>
        <strain evidence="10 11">V4-01</strain>
    </source>
</reference>
<dbReference type="PRINTS" id="PR01036">
    <property type="entry name" value="TCRTETB"/>
</dbReference>
<evidence type="ECO:0000256" key="1">
    <source>
        <dbReference type="ARBA" id="ARBA00004651"/>
    </source>
</evidence>
<feature type="transmembrane region" description="Helical" evidence="8">
    <location>
        <begin position="356"/>
        <end position="379"/>
    </location>
</feature>
<dbReference type="PANTHER" id="PTHR42718">
    <property type="entry name" value="MAJOR FACILITATOR SUPERFAMILY MULTIDRUG TRANSPORTER MFSC"/>
    <property type="match status" value="1"/>
</dbReference>
<feature type="transmembrane region" description="Helical" evidence="8">
    <location>
        <begin position="264"/>
        <end position="290"/>
    </location>
</feature>
<dbReference type="PROSITE" id="PS50850">
    <property type="entry name" value="MFS"/>
    <property type="match status" value="1"/>
</dbReference>
<dbReference type="CDD" id="cd17321">
    <property type="entry name" value="MFS_MMR_MDR_like"/>
    <property type="match status" value="1"/>
</dbReference>
<protein>
    <submittedName>
        <fullName evidence="10">MFS transporter</fullName>
    </submittedName>
</protein>
<evidence type="ECO:0000256" key="3">
    <source>
        <dbReference type="ARBA" id="ARBA00022475"/>
    </source>
</evidence>
<dbReference type="InterPro" id="IPR020846">
    <property type="entry name" value="MFS_dom"/>
</dbReference>
<feature type="transmembrane region" description="Helical" evidence="8">
    <location>
        <begin position="222"/>
        <end position="243"/>
    </location>
</feature>
<evidence type="ECO:0000313" key="11">
    <source>
        <dbReference type="Proteomes" id="UP001344658"/>
    </source>
</evidence>
<accession>A0ABU7PGN2</accession>
<evidence type="ECO:0000256" key="2">
    <source>
        <dbReference type="ARBA" id="ARBA00022448"/>
    </source>
</evidence>
<dbReference type="Pfam" id="PF07690">
    <property type="entry name" value="MFS_1"/>
    <property type="match status" value="1"/>
</dbReference>
<feature type="transmembrane region" description="Helical" evidence="8">
    <location>
        <begin position="198"/>
        <end position="216"/>
    </location>
</feature>
<evidence type="ECO:0000256" key="8">
    <source>
        <dbReference type="SAM" id="Phobius"/>
    </source>
</evidence>
<dbReference type="PANTHER" id="PTHR42718:SF42">
    <property type="entry name" value="EXPORT PROTEIN"/>
    <property type="match status" value="1"/>
</dbReference>
<keyword evidence="7" id="KW-0046">Antibiotic resistance</keyword>
<dbReference type="Proteomes" id="UP001344658">
    <property type="component" value="Unassembled WGS sequence"/>
</dbReference>
<feature type="transmembrane region" description="Helical" evidence="8">
    <location>
        <begin position="136"/>
        <end position="159"/>
    </location>
</feature>